<evidence type="ECO:0000256" key="3">
    <source>
        <dbReference type="ARBA" id="ARBA00022723"/>
    </source>
</evidence>
<dbReference type="PROSITE" id="PS50157">
    <property type="entry name" value="ZINC_FINGER_C2H2_2"/>
    <property type="match status" value="2"/>
</dbReference>
<dbReference type="GO" id="GO:0045944">
    <property type="term" value="P:positive regulation of transcription by RNA polymerase II"/>
    <property type="evidence" value="ECO:0007669"/>
    <property type="project" value="TreeGrafter"/>
</dbReference>
<keyword evidence="3" id="KW-0479">Metal-binding</keyword>
<comment type="similarity">
    <text evidence="8">Belongs to the pacC/RIM101 family.</text>
</comment>
<evidence type="ECO:0000256" key="8">
    <source>
        <dbReference type="ARBA" id="ARBA00038089"/>
    </source>
</evidence>
<dbReference type="PANTHER" id="PTHR47257">
    <property type="entry name" value="PH-RESPONSE TRANSCRIPTION FACTOR PACC/RIM101"/>
    <property type="match status" value="1"/>
</dbReference>
<feature type="domain" description="C2H2-type" evidence="11">
    <location>
        <begin position="128"/>
        <end position="157"/>
    </location>
</feature>
<evidence type="ECO:0000256" key="9">
    <source>
        <dbReference type="PROSITE-ProRule" id="PRU00042"/>
    </source>
</evidence>
<keyword evidence="6" id="KW-0862">Zinc</keyword>
<evidence type="ECO:0000256" key="5">
    <source>
        <dbReference type="ARBA" id="ARBA00022771"/>
    </source>
</evidence>
<protein>
    <recommendedName>
        <fullName evidence="11">C2H2-type domain-containing protein</fullName>
    </recommendedName>
</protein>
<dbReference type="InterPro" id="IPR013087">
    <property type="entry name" value="Znf_C2H2_type"/>
</dbReference>
<feature type="compositionally biased region" description="Low complexity" evidence="10">
    <location>
        <begin position="319"/>
        <end position="343"/>
    </location>
</feature>
<dbReference type="FunFam" id="3.30.160.60:FF:002343">
    <property type="entry name" value="Zinc finger protein 33A"/>
    <property type="match status" value="1"/>
</dbReference>
<organism evidence="12 13">
    <name type="scientific">Coemansia reversa (strain ATCC 12441 / NRRL 1564)</name>
    <dbReference type="NCBI Taxonomy" id="763665"/>
    <lineage>
        <taxon>Eukaryota</taxon>
        <taxon>Fungi</taxon>
        <taxon>Fungi incertae sedis</taxon>
        <taxon>Zoopagomycota</taxon>
        <taxon>Kickxellomycotina</taxon>
        <taxon>Kickxellomycetes</taxon>
        <taxon>Kickxellales</taxon>
        <taxon>Kickxellaceae</taxon>
        <taxon>Coemansia</taxon>
    </lineage>
</organism>
<keyword evidence="13" id="KW-1185">Reference proteome</keyword>
<dbReference type="OrthoDB" id="6155966at2759"/>
<keyword evidence="5 9" id="KW-0863">Zinc-finger</keyword>
<dbReference type="EMBL" id="KZ303488">
    <property type="protein sequence ID" value="PIA18969.1"/>
    <property type="molecule type" value="Genomic_DNA"/>
</dbReference>
<evidence type="ECO:0000256" key="1">
    <source>
        <dbReference type="ARBA" id="ARBA00004123"/>
    </source>
</evidence>
<reference evidence="12 13" key="1">
    <citation type="journal article" date="2015" name="Genome Biol. Evol.">
        <title>Phylogenomic analyses indicate that early fungi evolved digesting cell walls of algal ancestors of land plants.</title>
        <authorList>
            <person name="Chang Y."/>
            <person name="Wang S."/>
            <person name="Sekimoto S."/>
            <person name="Aerts A.L."/>
            <person name="Choi C."/>
            <person name="Clum A."/>
            <person name="LaButti K.M."/>
            <person name="Lindquist E.A."/>
            <person name="Yee Ngan C."/>
            <person name="Ohm R.A."/>
            <person name="Salamov A.A."/>
            <person name="Grigoriev I.V."/>
            <person name="Spatafora J.W."/>
            <person name="Berbee M.L."/>
        </authorList>
    </citation>
    <scope>NUCLEOTIDE SEQUENCE [LARGE SCALE GENOMIC DNA]</scope>
    <source>
        <strain evidence="12 13">NRRL 1564</strain>
    </source>
</reference>
<evidence type="ECO:0000313" key="13">
    <source>
        <dbReference type="Proteomes" id="UP000242474"/>
    </source>
</evidence>
<keyword evidence="4" id="KW-0677">Repeat</keyword>
<dbReference type="Proteomes" id="UP000242474">
    <property type="component" value="Unassembled WGS sequence"/>
</dbReference>
<gene>
    <name evidence="12" type="ORF">COEREDRAFT_6132</name>
</gene>
<comment type="subcellular location">
    <subcellularLocation>
        <location evidence="1">Nucleus</location>
    </subcellularLocation>
</comment>
<accession>A0A2G5BIZ9</accession>
<feature type="domain" description="C2H2-type" evidence="11">
    <location>
        <begin position="158"/>
        <end position="185"/>
    </location>
</feature>
<dbReference type="SUPFAM" id="SSF57667">
    <property type="entry name" value="beta-beta-alpha zinc fingers"/>
    <property type="match status" value="1"/>
</dbReference>
<dbReference type="InterPro" id="IPR036236">
    <property type="entry name" value="Znf_C2H2_sf"/>
</dbReference>
<evidence type="ECO:0000256" key="2">
    <source>
        <dbReference type="ARBA" id="ARBA00022491"/>
    </source>
</evidence>
<name>A0A2G5BIZ9_COERN</name>
<evidence type="ECO:0000256" key="7">
    <source>
        <dbReference type="ARBA" id="ARBA00023242"/>
    </source>
</evidence>
<keyword evidence="7" id="KW-0539">Nucleus</keyword>
<proteinExistence type="inferred from homology"/>
<dbReference type="AlphaFoldDB" id="A0A2G5BIZ9"/>
<evidence type="ECO:0000259" key="11">
    <source>
        <dbReference type="PROSITE" id="PS50157"/>
    </source>
</evidence>
<evidence type="ECO:0000256" key="4">
    <source>
        <dbReference type="ARBA" id="ARBA00022737"/>
    </source>
</evidence>
<feature type="compositionally biased region" description="Polar residues" evidence="10">
    <location>
        <begin position="392"/>
        <end position="403"/>
    </location>
</feature>
<evidence type="ECO:0000256" key="10">
    <source>
        <dbReference type="SAM" id="MobiDB-lite"/>
    </source>
</evidence>
<sequence>MLDNALPSLGNTTHMSCQWAGCSAPAFGDLEGLLVHITNGHIGSAPAGGGTSYMCCWNGCNTAGLDGAEALFMHVASEHFGHKASSTEPLLECKWHGCNAGKFADAEVLYMHITNDHVGRKSTGNLCLECHWEGCNVKRTKRDHITSHIRVHVPLKPYKCELCSKSFKRPQDLKKHEKTHSDPNSSSPPVMPIIDFSYYTGLLGSANHHPQLYTPAQSNISPTVGSLSPADGQVPLDAVNSLGYQRRNSPYTPLNASPLHGYLPQINDSGFNNKRGVDAIEEFQQTVKKSRTSGTSQGLDCLAHAIGLQEKHSSSSAQPSSTNHCSKSSSSSASPSLLKSPIPSRPVTAIAHHCQSIRLPGVQEVMRQQQQQQDALPPPLPSAHSMPIPRSTVRSPSPAACSNTPPPLSMESSWSTDHQPFSLYSSYSRPFSFTRSTSLSASAVLKGPYARKQSPLLRTLAQPFKTLSSIDRYAMDDYEI</sequence>
<dbReference type="PROSITE" id="PS00028">
    <property type="entry name" value="ZINC_FINGER_C2H2_1"/>
    <property type="match status" value="1"/>
</dbReference>
<feature type="region of interest" description="Disordered" evidence="10">
    <location>
        <begin position="365"/>
        <end position="413"/>
    </location>
</feature>
<dbReference type="Gene3D" id="3.30.160.60">
    <property type="entry name" value="Classic Zinc Finger"/>
    <property type="match status" value="3"/>
</dbReference>
<dbReference type="SMART" id="SM00355">
    <property type="entry name" value="ZnF_C2H2"/>
    <property type="match status" value="5"/>
</dbReference>
<evidence type="ECO:0000313" key="12">
    <source>
        <dbReference type="EMBL" id="PIA18969.1"/>
    </source>
</evidence>
<evidence type="ECO:0000256" key="6">
    <source>
        <dbReference type="ARBA" id="ARBA00022833"/>
    </source>
</evidence>
<dbReference type="GO" id="GO:0005634">
    <property type="term" value="C:nucleus"/>
    <property type="evidence" value="ECO:0007669"/>
    <property type="project" value="UniProtKB-SubCell"/>
</dbReference>
<dbReference type="InterPro" id="IPR050806">
    <property type="entry name" value="pacC/RIM101"/>
</dbReference>
<dbReference type="GO" id="GO:0008270">
    <property type="term" value="F:zinc ion binding"/>
    <property type="evidence" value="ECO:0007669"/>
    <property type="project" value="UniProtKB-KW"/>
</dbReference>
<dbReference type="PANTHER" id="PTHR47257:SF1">
    <property type="entry name" value="PH-RESPONSE TRANSCRIPTION FACTOR PACC_RIM101"/>
    <property type="match status" value="1"/>
</dbReference>
<feature type="region of interest" description="Disordered" evidence="10">
    <location>
        <begin position="310"/>
        <end position="343"/>
    </location>
</feature>
<keyword evidence="2" id="KW-0678">Repressor</keyword>
<dbReference type="STRING" id="763665.A0A2G5BIZ9"/>